<dbReference type="AlphaFoldDB" id="A0A1B6DX87"/>
<dbReference type="EMBL" id="GEDC01007017">
    <property type="protein sequence ID" value="JAS30281.1"/>
    <property type="molecule type" value="Transcribed_RNA"/>
</dbReference>
<sequence>TNAENRNISGNSIVLLPATSTPTKKVFSEGFNDESSDDTNKKLSICSQENPEDRVQYDKKNNSIQENESRIKTISNQPKNPIKITNAENRNISGNSIVLLPATSTPTKKVFSEGFNDESSDDTNKKLSICSQENPEDRVQYDKKNNSIQENESRIKTISNQPKNPIKITNAENRN</sequence>
<proteinExistence type="predicted"/>
<feature type="non-terminal residue" evidence="1">
    <location>
        <position position="175"/>
    </location>
</feature>
<protein>
    <submittedName>
        <fullName evidence="1">Uncharacterized protein</fullName>
    </submittedName>
</protein>
<feature type="non-terminal residue" evidence="1">
    <location>
        <position position="1"/>
    </location>
</feature>
<organism evidence="1">
    <name type="scientific">Clastoptera arizonana</name>
    <name type="common">Arizona spittle bug</name>
    <dbReference type="NCBI Taxonomy" id="38151"/>
    <lineage>
        <taxon>Eukaryota</taxon>
        <taxon>Metazoa</taxon>
        <taxon>Ecdysozoa</taxon>
        <taxon>Arthropoda</taxon>
        <taxon>Hexapoda</taxon>
        <taxon>Insecta</taxon>
        <taxon>Pterygota</taxon>
        <taxon>Neoptera</taxon>
        <taxon>Paraneoptera</taxon>
        <taxon>Hemiptera</taxon>
        <taxon>Auchenorrhyncha</taxon>
        <taxon>Cercopoidea</taxon>
        <taxon>Clastopteridae</taxon>
        <taxon>Clastoptera</taxon>
    </lineage>
</organism>
<gene>
    <name evidence="1" type="ORF">g.14488</name>
</gene>
<name>A0A1B6DX87_9HEMI</name>
<accession>A0A1B6DX87</accession>
<evidence type="ECO:0000313" key="1">
    <source>
        <dbReference type="EMBL" id="JAS30281.1"/>
    </source>
</evidence>
<reference evidence="1" key="1">
    <citation type="submission" date="2015-12" db="EMBL/GenBank/DDBJ databases">
        <title>De novo transcriptome assembly of four potential Pierce s Disease insect vectors from Arizona vineyards.</title>
        <authorList>
            <person name="Tassone E.E."/>
        </authorList>
    </citation>
    <scope>NUCLEOTIDE SEQUENCE</scope>
</reference>